<dbReference type="RefSeq" id="WP_245884400.1">
    <property type="nucleotide sequence ID" value="NZ_QGGL01000004.1"/>
</dbReference>
<organism evidence="2 3">
    <name type="scientific">Tumebacillus permanentifrigoris</name>
    <dbReference type="NCBI Taxonomy" id="378543"/>
    <lineage>
        <taxon>Bacteria</taxon>
        <taxon>Bacillati</taxon>
        <taxon>Bacillota</taxon>
        <taxon>Bacilli</taxon>
        <taxon>Bacillales</taxon>
        <taxon>Alicyclobacillaceae</taxon>
        <taxon>Tumebacillus</taxon>
    </lineage>
</organism>
<dbReference type="InterPro" id="IPR003959">
    <property type="entry name" value="ATPase_AAA_core"/>
</dbReference>
<dbReference type="Pfam" id="PF13304">
    <property type="entry name" value="AAA_21"/>
    <property type="match status" value="1"/>
</dbReference>
<proteinExistence type="predicted"/>
<sequence>MMLKKIRFKNWKSFRDATLYFDPLTVLIGANASGKSNALDGIEFLIGIMNGFTISHVLHGDAKSNGVRGGIEWATLKPEEGFTIEVVVQFEKDVEILYSMTVNTSEIARPFFEEENLTVVRYSETGETISKTEIYNLNYFKNAIKKLNHSFRPDQSLVSHIEHETEFHVEITDRFKHFVKSIFILDPVPAGMRDYSPISDRLSKDASNLAGILSGLGLVEKLSVEQSLTKFVRQLPERDIRNVFAEPVGRLKKDAMLYCEEEWLDGQPPLLVDASGMSDGTLRFIAILTALLTRPEGSTIIIEEVDNGLHPSRANLLLDLLKKIGSERNIDVLVTTHNPALLDALGPEMVPFVVVAHRSPQSGESQLTLLEDIQNLPKLLASGPIGKIVTKGEIEKSLAEGQGPKDHE</sequence>
<name>A0A316DB52_9BACL</name>
<dbReference type="Proteomes" id="UP000245634">
    <property type="component" value="Unassembled WGS sequence"/>
</dbReference>
<keyword evidence="3" id="KW-1185">Reference proteome</keyword>
<dbReference type="InterPro" id="IPR014555">
    <property type="entry name" value="RecF-like"/>
</dbReference>
<dbReference type="InterPro" id="IPR027417">
    <property type="entry name" value="P-loop_NTPase"/>
</dbReference>
<evidence type="ECO:0000313" key="2">
    <source>
        <dbReference type="EMBL" id="PWK14816.1"/>
    </source>
</evidence>
<accession>A0A316DB52</accession>
<dbReference type="PANTHER" id="PTHR40396">
    <property type="entry name" value="ATPASE-LIKE PROTEIN"/>
    <property type="match status" value="1"/>
</dbReference>
<dbReference type="CDD" id="cd00267">
    <property type="entry name" value="ABC_ATPase"/>
    <property type="match status" value="1"/>
</dbReference>
<dbReference type="SUPFAM" id="SSF52540">
    <property type="entry name" value="P-loop containing nucleoside triphosphate hydrolases"/>
    <property type="match status" value="1"/>
</dbReference>
<comment type="caution">
    <text evidence="2">The sequence shown here is derived from an EMBL/GenBank/DDBJ whole genome shotgun (WGS) entry which is preliminary data.</text>
</comment>
<dbReference type="Gene3D" id="3.40.50.300">
    <property type="entry name" value="P-loop containing nucleotide triphosphate hydrolases"/>
    <property type="match status" value="1"/>
</dbReference>
<dbReference type="PIRSF" id="PIRSF029347">
    <property type="entry name" value="RecF"/>
    <property type="match status" value="1"/>
</dbReference>
<evidence type="ECO:0000313" key="3">
    <source>
        <dbReference type="Proteomes" id="UP000245634"/>
    </source>
</evidence>
<dbReference type="PANTHER" id="PTHR40396:SF1">
    <property type="entry name" value="ATPASE AAA-TYPE CORE DOMAIN-CONTAINING PROTEIN"/>
    <property type="match status" value="1"/>
</dbReference>
<evidence type="ECO:0000259" key="1">
    <source>
        <dbReference type="Pfam" id="PF13304"/>
    </source>
</evidence>
<feature type="domain" description="ATPase AAA-type core" evidence="1">
    <location>
        <begin position="24"/>
        <end position="343"/>
    </location>
</feature>
<gene>
    <name evidence="2" type="ORF">C7459_10413</name>
</gene>
<dbReference type="AlphaFoldDB" id="A0A316DB52"/>
<dbReference type="GO" id="GO:0005524">
    <property type="term" value="F:ATP binding"/>
    <property type="evidence" value="ECO:0007669"/>
    <property type="project" value="InterPro"/>
</dbReference>
<protein>
    <submittedName>
        <fullName evidence="2">AAA15 family ATPase/GTPase</fullName>
    </submittedName>
</protein>
<dbReference type="GO" id="GO:0016887">
    <property type="term" value="F:ATP hydrolysis activity"/>
    <property type="evidence" value="ECO:0007669"/>
    <property type="project" value="InterPro"/>
</dbReference>
<dbReference type="EMBL" id="QGGL01000004">
    <property type="protein sequence ID" value="PWK14816.1"/>
    <property type="molecule type" value="Genomic_DNA"/>
</dbReference>
<reference evidence="2 3" key="1">
    <citation type="submission" date="2018-05" db="EMBL/GenBank/DDBJ databases">
        <title>Genomic Encyclopedia of Type Strains, Phase IV (KMG-IV): sequencing the most valuable type-strain genomes for metagenomic binning, comparative biology and taxonomic classification.</title>
        <authorList>
            <person name="Goeker M."/>
        </authorList>
    </citation>
    <scope>NUCLEOTIDE SEQUENCE [LARGE SCALE GENOMIC DNA]</scope>
    <source>
        <strain evidence="2 3">DSM 18773</strain>
    </source>
</reference>